<evidence type="ECO:0000256" key="5">
    <source>
        <dbReference type="ARBA" id="ARBA00022516"/>
    </source>
</evidence>
<dbReference type="GO" id="GO:0103117">
    <property type="term" value="F:UDP-3-O-acyl-N-acetylglucosamine deacetylase activity"/>
    <property type="evidence" value="ECO:0007669"/>
    <property type="project" value="UniProtKB-UniRule"/>
</dbReference>
<feature type="binding site" evidence="12">
    <location>
        <position position="93"/>
    </location>
    <ligand>
        <name>Zn(2+)</name>
        <dbReference type="ChEBI" id="CHEBI:29105"/>
    </ligand>
</feature>
<evidence type="ECO:0000256" key="12">
    <source>
        <dbReference type="HAMAP-Rule" id="MF_00388"/>
    </source>
</evidence>
<dbReference type="Gene3D" id="3.30.1700.10">
    <property type="entry name" value="lpxc deacetylase, domain 2"/>
    <property type="match status" value="1"/>
</dbReference>
<comment type="caution">
    <text evidence="13">The sequence shown here is derived from an EMBL/GenBank/DDBJ whole genome shotgun (WGS) entry which is preliminary data.</text>
</comment>
<dbReference type="AlphaFoldDB" id="A0AAE5AHI7"/>
<organism evidence="13 14">
    <name type="scientific">Lyticum sinuosum</name>
    <dbReference type="NCBI Taxonomy" id="1332059"/>
    <lineage>
        <taxon>Bacteria</taxon>
        <taxon>Pseudomonadati</taxon>
        <taxon>Pseudomonadota</taxon>
        <taxon>Alphaproteobacteria</taxon>
        <taxon>Rickettsiales</taxon>
        <taxon>Lyticum</taxon>
    </lineage>
</organism>
<comment type="pathway">
    <text evidence="3 12">Glycolipid biosynthesis; lipid IV(A) biosynthesis; lipid IV(A) from (3R)-3-hydroxytetradecanoyl-[acyl-carrier-protein] and UDP-N-acetyl-alpha-D-glucosamine: step 2/6.</text>
</comment>
<evidence type="ECO:0000256" key="10">
    <source>
        <dbReference type="ARBA" id="ARBA00023098"/>
    </source>
</evidence>
<dbReference type="Gene3D" id="3.30.230.20">
    <property type="entry name" value="lpxc deacetylase, domain 1"/>
    <property type="match status" value="1"/>
</dbReference>
<protein>
    <recommendedName>
        <fullName evidence="4 12">UDP-3-O-acyl-N-acetylglucosamine deacetylase</fullName>
        <shortName evidence="12">UDP-3-O-acyl-GlcNAc deacetylase</shortName>
        <ecNumber evidence="4 12">3.5.1.108</ecNumber>
    </recommendedName>
    <alternativeName>
        <fullName evidence="12">UDP-3-O-[R-3-hydroxymyristoyl]-N-acetylglucosamine deacetylase</fullName>
    </alternativeName>
</protein>
<gene>
    <name evidence="12" type="primary">lpxC</name>
    <name evidence="13" type="ORF">Lyticum_00796</name>
</gene>
<keyword evidence="6 12" id="KW-0441">Lipid A biosynthesis</keyword>
<dbReference type="RefSeq" id="WP_322499029.1">
    <property type="nucleotide sequence ID" value="NZ_JARGYU010000003.1"/>
</dbReference>
<dbReference type="InterPro" id="IPR011334">
    <property type="entry name" value="UDP-acyl_GlcNac_deAcase_C"/>
</dbReference>
<dbReference type="GO" id="GO:0016020">
    <property type="term" value="C:membrane"/>
    <property type="evidence" value="ECO:0007669"/>
    <property type="project" value="GOC"/>
</dbReference>
<feature type="active site" description="Proton donor" evidence="12">
    <location>
        <position position="327"/>
    </location>
</feature>
<dbReference type="EC" id="3.5.1.108" evidence="4 12"/>
<evidence type="ECO:0000256" key="4">
    <source>
        <dbReference type="ARBA" id="ARBA00012745"/>
    </source>
</evidence>
<evidence type="ECO:0000256" key="11">
    <source>
        <dbReference type="ARBA" id="ARBA00024535"/>
    </source>
</evidence>
<evidence type="ECO:0000256" key="7">
    <source>
        <dbReference type="ARBA" id="ARBA00022723"/>
    </source>
</evidence>
<keyword evidence="14" id="KW-1185">Reference proteome</keyword>
<dbReference type="Pfam" id="PF03331">
    <property type="entry name" value="LpxC"/>
    <property type="match status" value="2"/>
</dbReference>
<dbReference type="InterPro" id="IPR020568">
    <property type="entry name" value="Ribosomal_Su5_D2-typ_SF"/>
</dbReference>
<proteinExistence type="inferred from homology"/>
<evidence type="ECO:0000256" key="1">
    <source>
        <dbReference type="ARBA" id="ARBA00001947"/>
    </source>
</evidence>
<evidence type="ECO:0000256" key="3">
    <source>
        <dbReference type="ARBA" id="ARBA00005002"/>
    </source>
</evidence>
<dbReference type="EMBL" id="JARGYU010000003">
    <property type="protein sequence ID" value="MDZ5761610.1"/>
    <property type="molecule type" value="Genomic_DNA"/>
</dbReference>
<keyword evidence="5 12" id="KW-0444">Lipid biosynthesis</keyword>
<dbReference type="Proteomes" id="UP001289135">
    <property type="component" value="Unassembled WGS sequence"/>
</dbReference>
<dbReference type="HAMAP" id="MF_00388">
    <property type="entry name" value="LpxC"/>
    <property type="match status" value="1"/>
</dbReference>
<keyword evidence="10 12" id="KW-0443">Lipid metabolism</keyword>
<dbReference type="InterPro" id="IPR015870">
    <property type="entry name" value="UDP-acyl_N-AcGlcN_deAcase_N"/>
</dbReference>
<comment type="cofactor">
    <cofactor evidence="1 12">
        <name>Zn(2+)</name>
        <dbReference type="ChEBI" id="CHEBI:29105"/>
    </cofactor>
</comment>
<comment type="function">
    <text evidence="2 12">Catalyzes the hydrolysis of UDP-3-O-myristoyl-N-acetylglucosamine to form UDP-3-O-myristoylglucosamine and acetate, the committed step in lipid A biosynthesis.</text>
</comment>
<dbReference type="GO" id="GO:0046872">
    <property type="term" value="F:metal ion binding"/>
    <property type="evidence" value="ECO:0007669"/>
    <property type="project" value="UniProtKB-KW"/>
</dbReference>
<evidence type="ECO:0000256" key="8">
    <source>
        <dbReference type="ARBA" id="ARBA00022801"/>
    </source>
</evidence>
<dbReference type="PANTHER" id="PTHR33694">
    <property type="entry name" value="UDP-3-O-ACYL-N-ACETYLGLUCOSAMINE DEACETYLASE 1, MITOCHONDRIAL-RELATED"/>
    <property type="match status" value="1"/>
</dbReference>
<name>A0AAE5AHI7_9RICK</name>
<accession>A0AAE5AHI7</accession>
<keyword evidence="7 12" id="KW-0479">Metal-binding</keyword>
<feature type="binding site" evidence="12">
    <location>
        <position position="300"/>
    </location>
    <ligand>
        <name>Zn(2+)</name>
        <dbReference type="ChEBI" id="CHEBI:29105"/>
    </ligand>
</feature>
<dbReference type="InterPro" id="IPR004463">
    <property type="entry name" value="UDP-acyl_GlcNac_deAcase"/>
</dbReference>
<keyword evidence="8 12" id="KW-0378">Hydrolase</keyword>
<reference evidence="13" key="1">
    <citation type="submission" date="2023-02" db="EMBL/GenBank/DDBJ databases">
        <title>Host association and intracellularity evolved multiple times independently in the Rickettsiales.</title>
        <authorList>
            <person name="Castelli M."/>
            <person name="Nardi T."/>
            <person name="Gammuto L."/>
            <person name="Bellinzona G."/>
            <person name="Sabaneyeva E."/>
            <person name="Potekhin A."/>
            <person name="Serra V."/>
            <person name="Petroni G."/>
            <person name="Sassera D."/>
        </authorList>
    </citation>
    <scope>NUCLEOTIDE SEQUENCE</scope>
    <source>
        <strain evidence="13">USBL-36I1</strain>
    </source>
</reference>
<comment type="catalytic activity">
    <reaction evidence="11 12">
        <text>a UDP-3-O-[(3R)-3-hydroxyacyl]-N-acetyl-alpha-D-glucosamine + H2O = a UDP-3-O-[(3R)-3-hydroxyacyl]-alpha-D-glucosamine + acetate</text>
        <dbReference type="Rhea" id="RHEA:67816"/>
        <dbReference type="ChEBI" id="CHEBI:15377"/>
        <dbReference type="ChEBI" id="CHEBI:30089"/>
        <dbReference type="ChEBI" id="CHEBI:137740"/>
        <dbReference type="ChEBI" id="CHEBI:173225"/>
        <dbReference type="EC" id="3.5.1.108"/>
    </reaction>
</comment>
<keyword evidence="9 12" id="KW-0862">Zinc</keyword>
<comment type="similarity">
    <text evidence="12">Belongs to the LpxC family.</text>
</comment>
<evidence type="ECO:0000256" key="6">
    <source>
        <dbReference type="ARBA" id="ARBA00022556"/>
    </source>
</evidence>
<dbReference type="GO" id="GO:0009245">
    <property type="term" value="P:lipid A biosynthetic process"/>
    <property type="evidence" value="ECO:0007669"/>
    <property type="project" value="UniProtKB-UniRule"/>
</dbReference>
<evidence type="ECO:0000256" key="9">
    <source>
        <dbReference type="ARBA" id="ARBA00022833"/>
    </source>
</evidence>
<evidence type="ECO:0000256" key="2">
    <source>
        <dbReference type="ARBA" id="ARBA00002923"/>
    </source>
</evidence>
<dbReference type="PANTHER" id="PTHR33694:SF1">
    <property type="entry name" value="UDP-3-O-ACYL-N-ACETYLGLUCOSAMINE DEACETYLASE 1, MITOCHONDRIAL-RELATED"/>
    <property type="match status" value="1"/>
</dbReference>
<evidence type="ECO:0000313" key="14">
    <source>
        <dbReference type="Proteomes" id="UP001289135"/>
    </source>
</evidence>
<evidence type="ECO:0000313" key="13">
    <source>
        <dbReference type="EMBL" id="MDZ5761610.1"/>
    </source>
</evidence>
<sequence>MSKKIYNYSHFQFTIEKSVSLNGIGLHNGKECNITFFPAAENFGILFLYIDSMNKLNNQSRITYLPAIYKNIVCANMSSKIGNANTEINTIEHLMSSLWGCGIDNMIILVDSVEIPALDGSASLFIDAINKTGLKKQTQKRKYLIIKKEIIFENKDSSIKISPFLSKEYYNIIYNNLYKSNIENNNSYKYGLLIDFFIEFPNIGKQKHIYIEKYGENNFFLNNNVDHKNYEYYYDSHHQISCNFEKTIGKARTFGFIKDAQKLWELGLALGANTENVILINEKGLISNGNLRFKNEFVRHKILDCIGDLYLSGYRLVADVVCHKSGHSSTIHLLHKIFADSDNYEIVEAGY</sequence>
<dbReference type="SUPFAM" id="SSF54211">
    <property type="entry name" value="Ribosomal protein S5 domain 2-like"/>
    <property type="match status" value="2"/>
</dbReference>
<feature type="binding site" evidence="12">
    <location>
        <position position="304"/>
    </location>
    <ligand>
        <name>Zn(2+)</name>
        <dbReference type="ChEBI" id="CHEBI:29105"/>
    </ligand>
</feature>